<gene>
    <name evidence="1" type="ORF">RBWH47_03196</name>
</gene>
<protein>
    <recommendedName>
        <fullName evidence="3">Integron gene cassette protein</fullName>
    </recommendedName>
</protein>
<evidence type="ECO:0000313" key="2">
    <source>
        <dbReference type="Proteomes" id="UP000006222"/>
    </source>
</evidence>
<proteinExistence type="predicted"/>
<reference evidence="1 2" key="1">
    <citation type="journal article" date="2013" name="Mar. Genomics">
        <title>Expression of sulfatases in Rhodopirellula baltica and the diversity of sulfatases in the genus Rhodopirellula.</title>
        <authorList>
            <person name="Wegner C.E."/>
            <person name="Richter-Heitmann T."/>
            <person name="Klindworth A."/>
            <person name="Klockow C."/>
            <person name="Richter M."/>
            <person name="Achstetter T."/>
            <person name="Glockner F.O."/>
            <person name="Harder J."/>
        </authorList>
    </citation>
    <scope>NUCLEOTIDE SEQUENCE [LARGE SCALE GENOMIC DNA]</scope>
    <source>
        <strain evidence="1 2">WH47</strain>
    </source>
</reference>
<sequence length="109" mass="12162">MAETTTYFAAHSAASFDDVCTALRLRYGLPEFVVDWHDSWQYGSASTDDLWLNVTRAENNSAIETWMDQCPAGVNWQIIARFETEPADLVALLAVSLGSEPQRFQTNTG</sequence>
<dbReference type="RefSeq" id="WP_007326849.1">
    <property type="nucleotide sequence ID" value="NZ_AFAR01000161.1"/>
</dbReference>
<dbReference type="AlphaFoldDB" id="F2AT88"/>
<evidence type="ECO:0008006" key="3">
    <source>
        <dbReference type="Google" id="ProtNLM"/>
    </source>
</evidence>
<name>F2AT88_RHOBT</name>
<organism evidence="1 2">
    <name type="scientific">Rhodopirellula baltica WH47</name>
    <dbReference type="NCBI Taxonomy" id="991778"/>
    <lineage>
        <taxon>Bacteria</taxon>
        <taxon>Pseudomonadati</taxon>
        <taxon>Planctomycetota</taxon>
        <taxon>Planctomycetia</taxon>
        <taxon>Pirellulales</taxon>
        <taxon>Pirellulaceae</taxon>
        <taxon>Rhodopirellula</taxon>
    </lineage>
</organism>
<evidence type="ECO:0000313" key="1">
    <source>
        <dbReference type="EMBL" id="EGF27110.1"/>
    </source>
</evidence>
<dbReference type="Proteomes" id="UP000006222">
    <property type="component" value="Unassembled WGS sequence"/>
</dbReference>
<comment type="caution">
    <text evidence="1">The sequence shown here is derived from an EMBL/GenBank/DDBJ whole genome shotgun (WGS) entry which is preliminary data.</text>
</comment>
<dbReference type="EMBL" id="AFAR01000161">
    <property type="protein sequence ID" value="EGF27110.1"/>
    <property type="molecule type" value="Genomic_DNA"/>
</dbReference>
<accession>F2AT88</accession>